<dbReference type="EMBL" id="GBRH01252291">
    <property type="protein sequence ID" value="JAD45604.1"/>
    <property type="molecule type" value="Transcribed_RNA"/>
</dbReference>
<organism evidence="1">
    <name type="scientific">Arundo donax</name>
    <name type="common">Giant reed</name>
    <name type="synonym">Donax arundinaceus</name>
    <dbReference type="NCBI Taxonomy" id="35708"/>
    <lineage>
        <taxon>Eukaryota</taxon>
        <taxon>Viridiplantae</taxon>
        <taxon>Streptophyta</taxon>
        <taxon>Embryophyta</taxon>
        <taxon>Tracheophyta</taxon>
        <taxon>Spermatophyta</taxon>
        <taxon>Magnoliopsida</taxon>
        <taxon>Liliopsida</taxon>
        <taxon>Poales</taxon>
        <taxon>Poaceae</taxon>
        <taxon>PACMAD clade</taxon>
        <taxon>Arundinoideae</taxon>
        <taxon>Arundineae</taxon>
        <taxon>Arundo</taxon>
    </lineage>
</organism>
<evidence type="ECO:0000313" key="1">
    <source>
        <dbReference type="EMBL" id="JAD45604.1"/>
    </source>
</evidence>
<proteinExistence type="predicted"/>
<reference evidence="1" key="1">
    <citation type="submission" date="2014-09" db="EMBL/GenBank/DDBJ databases">
        <authorList>
            <person name="Magalhaes I.L.F."/>
            <person name="Oliveira U."/>
            <person name="Santos F.R."/>
            <person name="Vidigal T.H.D.A."/>
            <person name="Brescovit A.D."/>
            <person name="Santos A.J."/>
        </authorList>
    </citation>
    <scope>NUCLEOTIDE SEQUENCE</scope>
    <source>
        <tissue evidence="1">Shoot tissue taken approximately 20 cm above the soil surface</tissue>
    </source>
</reference>
<name>A0A0A9A1W7_ARUDO</name>
<protein>
    <submittedName>
        <fullName evidence="1">Uncharacterized protein</fullName>
    </submittedName>
</protein>
<sequence length="22" mass="2633">MFMNVLLYKHACRVNMMGSHLH</sequence>
<accession>A0A0A9A1W7</accession>
<reference evidence="1" key="2">
    <citation type="journal article" date="2015" name="Data Brief">
        <title>Shoot transcriptome of the giant reed, Arundo donax.</title>
        <authorList>
            <person name="Barrero R.A."/>
            <person name="Guerrero F.D."/>
            <person name="Moolhuijzen P."/>
            <person name="Goolsby J.A."/>
            <person name="Tidwell J."/>
            <person name="Bellgard S.E."/>
            <person name="Bellgard M.I."/>
        </authorList>
    </citation>
    <scope>NUCLEOTIDE SEQUENCE</scope>
    <source>
        <tissue evidence="1">Shoot tissue taken approximately 20 cm above the soil surface</tissue>
    </source>
</reference>
<dbReference type="AlphaFoldDB" id="A0A0A9A1W7"/>